<dbReference type="PANTHER" id="PTHR43685">
    <property type="entry name" value="GLYCOSYLTRANSFERASE"/>
    <property type="match status" value="1"/>
</dbReference>
<dbReference type="SUPFAM" id="SSF53448">
    <property type="entry name" value="Nucleotide-diphospho-sugar transferases"/>
    <property type="match status" value="1"/>
</dbReference>
<dbReference type="RefSeq" id="WP_123568022.1">
    <property type="nucleotide sequence ID" value="NZ_MOAM01000046.1"/>
</dbReference>
<dbReference type="Gene3D" id="3.40.50.2000">
    <property type="entry name" value="Glycogen Phosphorylase B"/>
    <property type="match status" value="1"/>
</dbReference>
<dbReference type="Proteomes" id="UP000285286">
    <property type="component" value="Unassembled WGS sequence"/>
</dbReference>
<feature type="domain" description="Glycosyltransferase 2-like" evidence="2">
    <location>
        <begin position="600"/>
        <end position="767"/>
    </location>
</feature>
<keyword evidence="1" id="KW-0997">Cell inner membrane</keyword>
<dbReference type="InterPro" id="IPR001173">
    <property type="entry name" value="Glyco_trans_2-like"/>
</dbReference>
<organism evidence="3 4">
    <name type="scientific">Pseudomonas vranovensis</name>
    <dbReference type="NCBI Taxonomy" id="321661"/>
    <lineage>
        <taxon>Bacteria</taxon>
        <taxon>Pseudomonadati</taxon>
        <taxon>Pseudomonadota</taxon>
        <taxon>Gammaproteobacteria</taxon>
        <taxon>Pseudomonadales</taxon>
        <taxon>Pseudomonadaceae</taxon>
        <taxon>Pseudomonas</taxon>
    </lineage>
</organism>
<accession>A0A423CUB7</accession>
<gene>
    <name evidence="3" type="ORF">BHU25_24550</name>
</gene>
<reference evidence="3 4" key="1">
    <citation type="submission" date="2016-10" db="EMBL/GenBank/DDBJ databases">
        <title>Comparative genome analysis of multiple Pseudomonas spp. focuses on biocontrol and plant growth promoting traits.</title>
        <authorList>
            <person name="Tao X.-Y."/>
            <person name="Taylor C.G."/>
        </authorList>
    </citation>
    <scope>NUCLEOTIDE SEQUENCE [LARGE SCALE GENOMIC DNA]</scope>
    <source>
        <strain evidence="3 4">15D11</strain>
    </source>
</reference>
<dbReference type="Pfam" id="PF00535">
    <property type="entry name" value="Glycos_transf_2"/>
    <property type="match status" value="1"/>
</dbReference>
<dbReference type="Gene3D" id="3.90.550.10">
    <property type="entry name" value="Spore Coat Polysaccharide Biosynthesis Protein SpsA, Chain A"/>
    <property type="match status" value="1"/>
</dbReference>
<protein>
    <recommendedName>
        <fullName evidence="2">Glycosyltransferase 2-like domain-containing protein</fullName>
    </recommendedName>
</protein>
<evidence type="ECO:0000256" key="1">
    <source>
        <dbReference type="ARBA" id="ARBA00022519"/>
    </source>
</evidence>
<dbReference type="InterPro" id="IPR050834">
    <property type="entry name" value="Glycosyltransf_2"/>
</dbReference>
<keyword evidence="1" id="KW-1003">Cell membrane</keyword>
<evidence type="ECO:0000313" key="4">
    <source>
        <dbReference type="Proteomes" id="UP000285286"/>
    </source>
</evidence>
<sequence length="1194" mass="131328">MSNTLGVDGYRLEQAMARLQLIYTKPAHPYYIAAPDYRETSSGVCTLHYLCHALNLSGREAYICGGKVVNPELKTPLLDQATADRHIASGKVPITVYPEVTSGNPLSGKVVARYLLNVEGFLTGRAMEEEPDDLLFYYDARIAAKKGVSVADLLCFPIIDISLFNAPDPSVPRQGHYLYQNRHPLDQVDYASLPAGIRLLSVANPLSLVELAKVLRSAEVLYSYEWSMTCAIAVLCGCPVIFMAGHSVDQVFLDGIFFGRQGFALSDETDALEVARAGVQGALQRYVAVTEPFWQQLDVFIEKTQAAAQQQALADKQGMLAWLEQRCPEEPQRAALMQRLASGRAPMLGVLVLGSDDADQALMRTLESLAPDQCLYRHLQVVTLGAASPASDVPGLSVHHRPCQAAQRSEVINRVVADSGCDWFMVVEAGVEFTPGGLLLVALELANAADACVAAYADEAMRMGNGSLGISLRPDLNLDLLLSLPASVSPHWLLRSSEFLAQGGFDTGCGQAFELEYQLRLVEQRGLSGIEHISEPLLVSEALRFADCASEREVVGRHLKARGYAQAHVDSHLPGHYRLDYGHADQPMVSIVILLDGALEQFQRCIEALLQHTDYPCYEVLLLDPGSDEPQVRQWLQGIEQIGGDQLRVLSFAQGQCPALLRNDAGRLARGEYLLWLDATAAPIAKGWLQQLLNHAQRPEVAAVGAKLLSMNGRIHHAGLVLGLRGPVGRVFAGYAHSDSGYMQRLTVDQNYSALSGECLMVRRDLFVEAGGFDEAPALARWMDVDLCLRLRQAGYLNVWTPHAQLLIDRPAMADASVEEEDALYARWLPVLAHDPAYNRHLSLAHAGGFKVATLQSTWQPPQGQREMPVLVVHPLDQGELGYSRVVRPFNGLKAAGYIDGRVSPGLTPLVELERLAADVVVFQGGLDAPRLEVMRRIQAFSHVFTVLELSDYLPDLPVGSARREGLGEDVFHSLQQALGCVDRLVVPTAALAQAFAGLHGDIRVVETRLSIDAWRHIKGQRRTAGRPRLGWVGSSEQASDLEVIAPVIKALAADVEWVFFGFCPNSLRPYVHEYHEGVEVQQYPQKLAGLNLDLALVPLQQTLFNVCRGNQRQLEFGACAVPVICSDIGQEQDDLPVSRVHNSYEHWIEAIGLHLANLDAAQRRGDELRDAVHRCWMLDEDHLQRWRSAWLPA</sequence>
<dbReference type="InterPro" id="IPR029044">
    <property type="entry name" value="Nucleotide-diphossugar_trans"/>
</dbReference>
<dbReference type="AlphaFoldDB" id="A0A423CUB7"/>
<dbReference type="PANTHER" id="PTHR43685:SF2">
    <property type="entry name" value="GLYCOSYLTRANSFERASE 2-LIKE DOMAIN-CONTAINING PROTEIN"/>
    <property type="match status" value="1"/>
</dbReference>
<comment type="caution">
    <text evidence="3">The sequence shown here is derived from an EMBL/GenBank/DDBJ whole genome shotgun (WGS) entry which is preliminary data.</text>
</comment>
<keyword evidence="4" id="KW-1185">Reference proteome</keyword>
<name>A0A423CUB7_9PSED</name>
<dbReference type="EMBL" id="MOAM01000046">
    <property type="protein sequence ID" value="ROL62838.1"/>
    <property type="molecule type" value="Genomic_DNA"/>
</dbReference>
<evidence type="ECO:0000259" key="2">
    <source>
        <dbReference type="Pfam" id="PF00535"/>
    </source>
</evidence>
<keyword evidence="1" id="KW-0472">Membrane</keyword>
<evidence type="ECO:0000313" key="3">
    <source>
        <dbReference type="EMBL" id="ROL62838.1"/>
    </source>
</evidence>
<dbReference type="GO" id="GO:0044010">
    <property type="term" value="P:single-species biofilm formation"/>
    <property type="evidence" value="ECO:0007669"/>
    <property type="project" value="TreeGrafter"/>
</dbReference>
<proteinExistence type="predicted"/>